<dbReference type="InterPro" id="IPR000246">
    <property type="entry name" value="Peptidase_T2"/>
</dbReference>
<dbReference type="PANTHER" id="PTHR10188:SF8">
    <property type="entry name" value="THREONINE ASPARTASE 1"/>
    <property type="match status" value="1"/>
</dbReference>
<reference evidence="3 4" key="1">
    <citation type="journal article" date="2019" name="New Phytol.">
        <title>Comparative genomics reveals unique wood-decay strategies and fruiting body development in the Schizophyllaceae.</title>
        <authorList>
            <person name="Almasi E."/>
            <person name="Sahu N."/>
            <person name="Krizsan K."/>
            <person name="Balint B."/>
            <person name="Kovacs G.M."/>
            <person name="Kiss B."/>
            <person name="Cseklye J."/>
            <person name="Drula E."/>
            <person name="Henrissat B."/>
            <person name="Nagy I."/>
            <person name="Chovatia M."/>
            <person name="Adam C."/>
            <person name="LaButti K."/>
            <person name="Lipzen A."/>
            <person name="Riley R."/>
            <person name="Grigoriev I.V."/>
            <person name="Nagy L.G."/>
        </authorList>
    </citation>
    <scope>NUCLEOTIDE SEQUENCE [LARGE SCALE GENOMIC DNA]</scope>
    <source>
        <strain evidence="3 4">NL-1724</strain>
    </source>
</reference>
<dbReference type="SUPFAM" id="SSF56235">
    <property type="entry name" value="N-terminal nucleophile aminohydrolases (Ntn hydrolases)"/>
    <property type="match status" value="1"/>
</dbReference>
<evidence type="ECO:0000313" key="3">
    <source>
        <dbReference type="EMBL" id="TRM69407.1"/>
    </source>
</evidence>
<dbReference type="STRING" id="97359.A0A550CX86"/>
<feature type="active site" description="Nucleophile" evidence="1">
    <location>
        <position position="232"/>
    </location>
</feature>
<evidence type="ECO:0000256" key="1">
    <source>
        <dbReference type="PIRSR" id="PIRSR600246-1"/>
    </source>
</evidence>
<proteinExistence type="predicted"/>
<evidence type="ECO:0000313" key="4">
    <source>
        <dbReference type="Proteomes" id="UP000320762"/>
    </source>
</evidence>
<dbReference type="InterPro" id="IPR037464">
    <property type="entry name" value="Taspase1"/>
</dbReference>
<accession>A0A550CX86</accession>
<feature type="site" description="Cleavage; by autolysis" evidence="2">
    <location>
        <begin position="231"/>
        <end position="232"/>
    </location>
</feature>
<sequence>MPIYIAVHGGAGYHSTANEDRKATKRALKMSCHAALRAFASAQTSACEEELPSIALIAAEAAVCVLEDDGALNAGYGSNLTEAGTVECDAAVMLARSSSSGMAGAPGAPLAEFGSVAAASGIKNPISAARAVLENARRPDVLGRVPPMTLSGRGARDFAAGHGIEVVTDEQLICERARSEWEYWTTQLKQVHVGLAFKEEILNLEGASHLPAKAVTSVEKTAPLNLHAHQDTVGAVCLHIPPLGEPSAAAGVSSGGLLLKHPGRIGEAALYGAGCWAGVVGKADTDATRSWMACSVSGTGEAIMRANLARRIADELDHAWDARVVTSGADEGDGDTEMTDGELDVHQILYDVLEHEFGHSGIERAGDGCDKPTVGVLVMVGTAEAVRLYSAFTAASMAVAYAREDSVRAHILSQQSVKPGTIYVETHTLCSRAVGTNMTG</sequence>
<dbReference type="InterPro" id="IPR029055">
    <property type="entry name" value="Ntn_hydrolases_N"/>
</dbReference>
<dbReference type="OrthoDB" id="77601at2759"/>
<keyword evidence="4" id="KW-1185">Reference proteome</keyword>
<name>A0A550CX86_9AGAR</name>
<keyword evidence="3" id="KW-0378">Hydrolase</keyword>
<dbReference type="Pfam" id="PF01112">
    <property type="entry name" value="Asparaginase_2"/>
    <property type="match status" value="1"/>
</dbReference>
<protein>
    <submittedName>
        <fullName evidence="3">Nucleophile aminohydrolase</fullName>
    </submittedName>
</protein>
<dbReference type="Gene3D" id="3.60.20.30">
    <property type="entry name" value="(Glycosyl)asparaginase"/>
    <property type="match status" value="1"/>
</dbReference>
<dbReference type="Proteomes" id="UP000320762">
    <property type="component" value="Unassembled WGS sequence"/>
</dbReference>
<evidence type="ECO:0000256" key="2">
    <source>
        <dbReference type="PIRSR" id="PIRSR600246-3"/>
    </source>
</evidence>
<dbReference type="GO" id="GO:0004298">
    <property type="term" value="F:threonine-type endopeptidase activity"/>
    <property type="evidence" value="ECO:0007669"/>
    <property type="project" value="InterPro"/>
</dbReference>
<gene>
    <name evidence="3" type="ORF">BD626DRAFT_11669</name>
</gene>
<dbReference type="PANTHER" id="PTHR10188">
    <property type="entry name" value="L-ASPARAGINASE"/>
    <property type="match status" value="1"/>
</dbReference>
<dbReference type="GO" id="GO:0005737">
    <property type="term" value="C:cytoplasm"/>
    <property type="evidence" value="ECO:0007669"/>
    <property type="project" value="TreeGrafter"/>
</dbReference>
<comment type="caution">
    <text evidence="3">The sequence shown here is derived from an EMBL/GenBank/DDBJ whole genome shotgun (WGS) entry which is preliminary data.</text>
</comment>
<dbReference type="GO" id="GO:0051604">
    <property type="term" value="P:protein maturation"/>
    <property type="evidence" value="ECO:0007669"/>
    <property type="project" value="TreeGrafter"/>
</dbReference>
<dbReference type="EMBL" id="VDMD01000001">
    <property type="protein sequence ID" value="TRM69407.1"/>
    <property type="molecule type" value="Genomic_DNA"/>
</dbReference>
<dbReference type="AlphaFoldDB" id="A0A550CX86"/>
<dbReference type="CDD" id="cd04514">
    <property type="entry name" value="Taspase1_like"/>
    <property type="match status" value="1"/>
</dbReference>
<organism evidence="3 4">
    <name type="scientific">Schizophyllum amplum</name>
    <dbReference type="NCBI Taxonomy" id="97359"/>
    <lineage>
        <taxon>Eukaryota</taxon>
        <taxon>Fungi</taxon>
        <taxon>Dikarya</taxon>
        <taxon>Basidiomycota</taxon>
        <taxon>Agaricomycotina</taxon>
        <taxon>Agaricomycetes</taxon>
        <taxon>Agaricomycetidae</taxon>
        <taxon>Agaricales</taxon>
        <taxon>Schizophyllaceae</taxon>
        <taxon>Schizophyllum</taxon>
    </lineage>
</organism>